<dbReference type="InterPro" id="IPR023577">
    <property type="entry name" value="CYTH_domain"/>
</dbReference>
<dbReference type="EMBL" id="QZEV01000080">
    <property type="protein sequence ID" value="RJL00325.1"/>
    <property type="molecule type" value="Genomic_DNA"/>
</dbReference>
<organism evidence="3 4">
    <name type="scientific">Paracoccus aestuarii</name>
    <dbReference type="NCBI Taxonomy" id="453842"/>
    <lineage>
        <taxon>Bacteria</taxon>
        <taxon>Pseudomonadati</taxon>
        <taxon>Pseudomonadota</taxon>
        <taxon>Alphaproteobacteria</taxon>
        <taxon>Rhodobacterales</taxon>
        <taxon>Paracoccaceae</taxon>
        <taxon>Paracoccus</taxon>
    </lineage>
</organism>
<reference evidence="3 4" key="1">
    <citation type="submission" date="2018-09" db="EMBL/GenBank/DDBJ databases">
        <title>Paracoccus onubensis nov. sp. a moderate halophilic bacterium isolated from Gruta de las Maravillas (Aracena, Spain).</title>
        <authorList>
            <person name="Jurado V."/>
            <person name="Gutierrez-Patricio S."/>
            <person name="Gonzalez-Pimentel J.L."/>
            <person name="Laiz L."/>
            <person name="Saiz-Jimenez C."/>
        </authorList>
    </citation>
    <scope>NUCLEOTIDE SEQUENCE [LARGE SCALE GENOMIC DNA]</scope>
    <source>
        <strain evidence="3 4">DSM 19484</strain>
    </source>
</reference>
<dbReference type="InterPro" id="IPR033469">
    <property type="entry name" value="CYTH-like_dom_sf"/>
</dbReference>
<accession>A0A418ZSM5</accession>
<keyword evidence="4" id="KW-1185">Reference proteome</keyword>
<comment type="caution">
    <text evidence="3">The sequence shown here is derived from an EMBL/GenBank/DDBJ whole genome shotgun (WGS) entry which is preliminary data.</text>
</comment>
<protein>
    <submittedName>
        <fullName evidence="3">Adenylate cyclase</fullName>
    </submittedName>
</protein>
<proteinExistence type="predicted"/>
<feature type="active site" description="Proton acceptor" evidence="1">
    <location>
        <position position="31"/>
    </location>
</feature>
<dbReference type="SUPFAM" id="SSF55154">
    <property type="entry name" value="CYTH-like phosphatases"/>
    <property type="match status" value="1"/>
</dbReference>
<evidence type="ECO:0000259" key="2">
    <source>
        <dbReference type="SMART" id="SM01118"/>
    </source>
</evidence>
<dbReference type="CDD" id="cd07761">
    <property type="entry name" value="CYTH-like_CthTTM-like"/>
    <property type="match status" value="1"/>
</dbReference>
<dbReference type="SMART" id="SM01118">
    <property type="entry name" value="CYTH"/>
    <property type="match status" value="1"/>
</dbReference>
<dbReference type="PIRSF" id="PIRSF016487">
    <property type="entry name" value="CYTH_UCP016487"/>
    <property type="match status" value="1"/>
</dbReference>
<dbReference type="Proteomes" id="UP000285530">
    <property type="component" value="Unassembled WGS sequence"/>
</dbReference>
<dbReference type="RefSeq" id="WP_119887042.1">
    <property type="nucleotide sequence ID" value="NZ_CP067170.1"/>
</dbReference>
<feature type="domain" description="CYTH" evidence="2">
    <location>
        <begin position="4"/>
        <end position="155"/>
    </location>
</feature>
<dbReference type="InterPro" id="IPR012042">
    <property type="entry name" value="NeuTTM/CthTTM-like"/>
</dbReference>
<evidence type="ECO:0000313" key="3">
    <source>
        <dbReference type="EMBL" id="RJL00325.1"/>
    </source>
</evidence>
<evidence type="ECO:0000313" key="4">
    <source>
        <dbReference type="Proteomes" id="UP000285530"/>
    </source>
</evidence>
<dbReference type="AlphaFoldDB" id="A0A418ZSM5"/>
<dbReference type="PANTHER" id="PTHR40114:SF1">
    <property type="entry name" value="SLR0698 PROTEIN"/>
    <property type="match status" value="1"/>
</dbReference>
<gene>
    <name evidence="3" type="ORF">D3P06_13485</name>
</gene>
<dbReference type="OrthoDB" id="9805588at2"/>
<name>A0A418ZSM5_9RHOB</name>
<sequence length="164" mass="18269">MADPVEIERKFLVARMPDLGDARRSSLRQGYVTRPEDSVEVRLRQTDDGHVLCLKSGEGIVRGEREVTLSAAQFDALWPQTEGRRIEKTRWTGPLDDGLVYELDVFAGDLAPLVMVEVEFPSEEAAARFVPPAWFGRDISDDKRFRNKALAIAGAPQPDDDADG</sequence>
<dbReference type="PANTHER" id="PTHR40114">
    <property type="entry name" value="SLR0698 PROTEIN"/>
    <property type="match status" value="1"/>
</dbReference>
<evidence type="ECO:0000256" key="1">
    <source>
        <dbReference type="PIRSR" id="PIRSR016487-1"/>
    </source>
</evidence>
<dbReference type="Gene3D" id="2.40.320.10">
    <property type="entry name" value="Hypothetical Protein Pfu-838710-001"/>
    <property type="match status" value="1"/>
</dbReference>